<comment type="caution">
    <text evidence="4">The sequence shown here is derived from an EMBL/GenBank/DDBJ whole genome shotgun (WGS) entry which is preliminary data.</text>
</comment>
<feature type="domain" description="NUP210 Ig-like" evidence="3">
    <location>
        <begin position="163"/>
        <end position="251"/>
    </location>
</feature>
<reference evidence="5" key="2">
    <citation type="submission" date="2024-04" db="EMBL/GenBank/DDBJ databases">
        <authorList>
            <person name="Chen Y."/>
            <person name="Shah S."/>
            <person name="Dougan E. K."/>
            <person name="Thang M."/>
            <person name="Chan C."/>
        </authorList>
    </citation>
    <scope>NUCLEOTIDE SEQUENCE [LARGE SCALE GENOMIC DNA]</scope>
</reference>
<dbReference type="EMBL" id="CAMXCT020006490">
    <property type="protein sequence ID" value="CAL1168059.1"/>
    <property type="molecule type" value="Genomic_DNA"/>
</dbReference>
<keyword evidence="1" id="KW-0472">Membrane</keyword>
<dbReference type="Proteomes" id="UP001152797">
    <property type="component" value="Unassembled WGS sequence"/>
</dbReference>
<evidence type="ECO:0000313" key="4">
    <source>
        <dbReference type="EMBL" id="CAI4014684.1"/>
    </source>
</evidence>
<dbReference type="PANTHER" id="PTHR23019">
    <property type="entry name" value="NUCLEAR PORE MEMBRANE GLYCOPROTEIN GP210-RELATED"/>
    <property type="match status" value="1"/>
</dbReference>
<evidence type="ECO:0000313" key="5">
    <source>
        <dbReference type="EMBL" id="CAL1168059.1"/>
    </source>
</evidence>
<protein>
    <submittedName>
        <fullName evidence="6">BIG2 domain-containing protein</fullName>
    </submittedName>
</protein>
<keyword evidence="2" id="KW-0732">Signal</keyword>
<organism evidence="4">
    <name type="scientific">Cladocopium goreaui</name>
    <dbReference type="NCBI Taxonomy" id="2562237"/>
    <lineage>
        <taxon>Eukaryota</taxon>
        <taxon>Sar</taxon>
        <taxon>Alveolata</taxon>
        <taxon>Dinophyceae</taxon>
        <taxon>Suessiales</taxon>
        <taxon>Symbiodiniaceae</taxon>
        <taxon>Cladocopium</taxon>
    </lineage>
</organism>
<feature type="chain" id="PRO_5043273165" evidence="2">
    <location>
        <begin position="20"/>
        <end position="2237"/>
    </location>
</feature>
<dbReference type="InterPro" id="IPR045197">
    <property type="entry name" value="NUP210-like"/>
</dbReference>
<accession>A0A9P1GL12</accession>
<name>A0A9P1GL12_9DINO</name>
<keyword evidence="1" id="KW-1133">Transmembrane helix</keyword>
<keyword evidence="1" id="KW-0812">Transmembrane</keyword>
<feature type="signal peptide" evidence="2">
    <location>
        <begin position="1"/>
        <end position="19"/>
    </location>
</feature>
<sequence length="2237" mass="240299">MGQFHAVLGIFLALIEVIAEPKISVVTALLPPRGPGQINAGAGARLRVEASGGCFRWVVSQRPDLVVVEEPLQEELPPRRAAEKAAEAACQEACLHAGRQFLPDETQADDGCQPVAIIRSIAEKIHSNVEKVLVLAQDIQQPGVELRCEVYIANIDRIEVETSVRRINVDDVETLGVKAYDKQGNVFSSLEGLEFRWRLGDASILQSPKLVDSAFKLSPVRRALAEAGAQPDTVLLQGVATGRTTVRANLTIGTPVIVSPEVHLTVLENIVVMPSLLYAPPMAHLQLQLKILRGPRRPLEELPPVQLPVPHFHWHAQTEGEGVLFVEPEMGRVVTQRLGSGRVLAVDSRGSADAEGIENNTAATVIYVTNPVTLRFWTQPLWRAPGISIMKQIPGWKGSLESGWEDEELQLLRTATTGVSSDEPVLQLVQGRTYALKLQLEDKNSQLMQIPLNLRAKAYCQASNASAPPLQLLHQAPNSAVLIFKAVELGEGQITIENLTLEADKDDKARNLNTKTLKLFAKQAFYVAPQLEPVVPVGGPMLLPRWHSYLLQVRGTGRQVFAMRSQPAGAITVSQDGRVQAGGQLANGELTVQDVRNPHNNFTLRVLVRRAGRLVLQPRYLQIRLPRDKVTEQDEEPVLVRARPEDGSEDADVCEAMCRMLRNLTFWNCTALFSSERISAEVSNRTVASVGTASSGLFATCNIIQVRPLAPGRFQLTARAQEADASEPLPSTPLPFEVYKPLEWQLLGVKDHDEVAAAQADQAAALVLAPCSSIRLRLAEGPRQMTVPGRDSWNLTVGPHISVSRIGSRSFQVTCMQVTPGPVRLKGQVTHAPSDPLHGEVFVDNLTLWMRCSVPARVQAVAEVDDLEDEAVVDKEPRLALGVQRGQATPFRARFVDAFGRTMINASEYMLRWSLSPSSKEGVPFQKAWLAIKKETSAASINVPKDATVGATAKLGLEVLLPPASLCQNSSMATLAALPLPSSDELPVVVARKLELRWPGHPQKARFAMFKNLSIVVEAGFGTGRARLEILSGHDILKVLEPSQICGGHELSTAPCVPALWIGSPCNASRADDVQRWFLLPFGQGTASLAFWDPDLVGARPQPLEVTIRAAKQLDVSLLGEDTSHDGRTVLVVRGTDRPLRVDVRDADGQALGMVNWLPLGLKVHSSDPGALEVKNSSRCGEYECLCHTPGTYRLFADMQDYPNGTIHSRVLHVECLPEFDVVLKDIVVMPGQAFELAFTGGPTKNERTYFDYVSSAPDVVSIDNEVGLVLALKPGEADLSVRLLERPSGREIARKGAHVTVRVPTAASIGAVESLTGASKEETSPALLRELEDPLRLRARIWSGDLELTPLLLALAASKATLLQEEDDLSFKVSKHSTALDIIGSYEVSPLTSNLKGKNLLTTALDMGETIVEATEAASQTALQLATSSGLSGSDAANAAAAHGALAVELRANASSPEQLEISLVAECPLGRGYESLQLEAKTVLPVLPMLKLLVPTGPCSAYPRILVPLHGRVPLSFSMPRSQLKVEILGGAAVQLIETAEMVEVEAGLTEGEASLKVEVLASLYSPPMEISVSSRKVFAARMDSVPSRLPLSASAVCPLFLVDATGQILTLPSNFQVEASSSLTSVVTAEAETFAGGAALHLRAVGEGCTLLSFVVRLPDSRQLPSDIAEVCVVQGALVGHGPLLVQPGARLNLDAEEFASTRGFSSGRPPIAFSLRLLELPSSCRTLEEAASSLAKDLSETLAEGLAKRGGRSRALPIEVTATAARYAIRQAENVFVEVEVDLQVSASDLGEAAGESGELGLFDLAEVLWQENVSRSETLQLLDRSWGVHGAAKASSLSDQRCEGCCVPSSRCRSCCHQAPRVCGKSGSIAGWSSTHPRSVAVEAVGASPHAIAQAPGVATLHYCDGIVSADIQVIVSRPGELLPEPPQGGPTEALRARNLLSNQVSSQLAVSFRSFREGGTQTEDELRSGPFVAQNIRLVCEPMEVAMGDFFSFEAVGETCILKPRDPRDPRANMSAQPSAQSAPLQIGLAASLQGSTSRGHPVEWQFIPQFVVVKANEALAPSQVCATLTTSSPSAEVPVWTGGHHIEADLDGQIKSRRRGNLTLEVQPSHLPVTSLRIQWNDPVDWGSPEEVNLRLSSPATGQVEVYRLRIEPSSQVPCAPEAGGWSLLEILALAAAMAVLLWLVLRLCTRTAAPQDQLGAAFQGVGAGPILSGDPFAGPHAVSPFNALG</sequence>
<dbReference type="OrthoDB" id="361283at2759"/>
<evidence type="ECO:0000256" key="2">
    <source>
        <dbReference type="SAM" id="SignalP"/>
    </source>
</evidence>
<evidence type="ECO:0000259" key="3">
    <source>
        <dbReference type="Pfam" id="PF22969"/>
    </source>
</evidence>
<dbReference type="EMBL" id="CAMXCT030006490">
    <property type="protein sequence ID" value="CAL4801996.1"/>
    <property type="molecule type" value="Genomic_DNA"/>
</dbReference>
<gene>
    <name evidence="4" type="ORF">C1SCF055_LOCUS39571</name>
</gene>
<evidence type="ECO:0000313" key="7">
    <source>
        <dbReference type="Proteomes" id="UP001152797"/>
    </source>
</evidence>
<dbReference type="EMBL" id="CAMXCT010006490">
    <property type="protein sequence ID" value="CAI4014684.1"/>
    <property type="molecule type" value="Genomic_DNA"/>
</dbReference>
<feature type="transmembrane region" description="Helical" evidence="1">
    <location>
        <begin position="2170"/>
        <end position="2193"/>
    </location>
</feature>
<evidence type="ECO:0000313" key="6">
    <source>
        <dbReference type="EMBL" id="CAL4801996.1"/>
    </source>
</evidence>
<proteinExistence type="predicted"/>
<evidence type="ECO:0000256" key="1">
    <source>
        <dbReference type="SAM" id="Phobius"/>
    </source>
</evidence>
<dbReference type="PANTHER" id="PTHR23019:SF0">
    <property type="entry name" value="NUCLEAR PORE MEMBRANE GLYCOPROTEIN 210"/>
    <property type="match status" value="1"/>
</dbReference>
<keyword evidence="7" id="KW-1185">Reference proteome</keyword>
<reference evidence="4" key="1">
    <citation type="submission" date="2022-10" db="EMBL/GenBank/DDBJ databases">
        <authorList>
            <person name="Chen Y."/>
            <person name="Dougan E. K."/>
            <person name="Chan C."/>
            <person name="Rhodes N."/>
            <person name="Thang M."/>
        </authorList>
    </citation>
    <scope>NUCLEOTIDE SEQUENCE</scope>
</reference>
<dbReference type="InterPro" id="IPR055097">
    <property type="entry name" value="Ig_NUP210_2nd"/>
</dbReference>
<dbReference type="Pfam" id="PF22969">
    <property type="entry name" value="Ig_NUP210_2nd"/>
    <property type="match status" value="1"/>
</dbReference>